<dbReference type="InterPro" id="IPR006101">
    <property type="entry name" value="Glyco_hydro_2"/>
</dbReference>
<feature type="domain" description="Beta-mannosidase-like galactose-binding" evidence="8">
    <location>
        <begin position="59"/>
        <end position="131"/>
    </location>
</feature>
<keyword evidence="10" id="KW-1185">Reference proteome</keyword>
<dbReference type="Gene3D" id="2.60.120.260">
    <property type="entry name" value="Galactose-binding domain-like"/>
    <property type="match status" value="1"/>
</dbReference>
<dbReference type="InterPro" id="IPR051913">
    <property type="entry name" value="GH2_Domain-Containing"/>
</dbReference>
<dbReference type="InterPro" id="IPR036156">
    <property type="entry name" value="Beta-gal/glucu_dom_sf"/>
</dbReference>
<dbReference type="PANTHER" id="PTHR42732:SF1">
    <property type="entry name" value="BETA-MANNOSIDASE"/>
    <property type="match status" value="1"/>
</dbReference>
<comment type="similarity">
    <text evidence="1">Belongs to the glycosyl hydrolase 2 family.</text>
</comment>
<evidence type="ECO:0000256" key="3">
    <source>
        <dbReference type="ARBA" id="ARBA00023295"/>
    </source>
</evidence>
<dbReference type="EMBL" id="JAUHPW010000001">
    <property type="protein sequence ID" value="MDN4474449.1"/>
    <property type="molecule type" value="Genomic_DNA"/>
</dbReference>
<evidence type="ECO:0000259" key="6">
    <source>
        <dbReference type="Pfam" id="PF16355"/>
    </source>
</evidence>
<evidence type="ECO:0000256" key="2">
    <source>
        <dbReference type="ARBA" id="ARBA00022801"/>
    </source>
</evidence>
<feature type="domain" description="DUF4982" evidence="6">
    <location>
        <begin position="624"/>
        <end position="682"/>
    </location>
</feature>
<evidence type="ECO:0000259" key="4">
    <source>
        <dbReference type="Pfam" id="PF00703"/>
    </source>
</evidence>
<dbReference type="RefSeq" id="WP_301130867.1">
    <property type="nucleotide sequence ID" value="NZ_JAUHPW010000001.1"/>
</dbReference>
<dbReference type="Pfam" id="PF00703">
    <property type="entry name" value="Glyco_hydro_2"/>
    <property type="match status" value="1"/>
</dbReference>
<dbReference type="InterPro" id="IPR013783">
    <property type="entry name" value="Ig-like_fold"/>
</dbReference>
<dbReference type="InterPro" id="IPR017853">
    <property type="entry name" value="GH"/>
</dbReference>
<organism evidence="9 10">
    <name type="scientific">Demequina litoralis</name>
    <dbReference type="NCBI Taxonomy" id="3051660"/>
    <lineage>
        <taxon>Bacteria</taxon>
        <taxon>Bacillati</taxon>
        <taxon>Actinomycetota</taxon>
        <taxon>Actinomycetes</taxon>
        <taxon>Micrococcales</taxon>
        <taxon>Demequinaceae</taxon>
        <taxon>Demequina</taxon>
    </lineage>
</organism>
<dbReference type="Pfam" id="PF16355">
    <property type="entry name" value="DUF4982"/>
    <property type="match status" value="1"/>
</dbReference>
<evidence type="ECO:0000313" key="9">
    <source>
        <dbReference type="EMBL" id="MDN4474449.1"/>
    </source>
</evidence>
<dbReference type="Proteomes" id="UP001172728">
    <property type="component" value="Unassembled WGS sequence"/>
</dbReference>
<dbReference type="GO" id="GO:0016787">
    <property type="term" value="F:hydrolase activity"/>
    <property type="evidence" value="ECO:0007669"/>
    <property type="project" value="UniProtKB-KW"/>
</dbReference>
<dbReference type="InterPro" id="IPR032311">
    <property type="entry name" value="DUF4982"/>
</dbReference>
<dbReference type="PANTHER" id="PTHR42732">
    <property type="entry name" value="BETA-GALACTOSIDASE"/>
    <property type="match status" value="1"/>
</dbReference>
<dbReference type="SUPFAM" id="SSF49785">
    <property type="entry name" value="Galactose-binding domain-like"/>
    <property type="match status" value="1"/>
</dbReference>
<comment type="caution">
    <text evidence="9">The sequence shown here is derived from an EMBL/GenBank/DDBJ whole genome shotgun (WGS) entry which is preliminary data.</text>
</comment>
<evidence type="ECO:0000313" key="10">
    <source>
        <dbReference type="Proteomes" id="UP001172728"/>
    </source>
</evidence>
<proteinExistence type="inferred from homology"/>
<dbReference type="Gene3D" id="2.60.40.10">
    <property type="entry name" value="Immunoglobulins"/>
    <property type="match status" value="3"/>
</dbReference>
<dbReference type="InterPro" id="IPR008979">
    <property type="entry name" value="Galactose-bd-like_sf"/>
</dbReference>
<dbReference type="Pfam" id="PF22666">
    <property type="entry name" value="Glyco_hydro_2_N2"/>
    <property type="match status" value="1"/>
</dbReference>
<gene>
    <name evidence="9" type="ORF">QQX09_01115</name>
</gene>
<protein>
    <submittedName>
        <fullName evidence="9">Glycoside hydrolase family 2 TIM barrel-domain containing protein</fullName>
    </submittedName>
</protein>
<dbReference type="PRINTS" id="PR00132">
    <property type="entry name" value="GLHYDRLASE2"/>
</dbReference>
<dbReference type="InterPro" id="IPR006102">
    <property type="entry name" value="Ig-like_GH2"/>
</dbReference>
<evidence type="ECO:0000259" key="8">
    <source>
        <dbReference type="Pfam" id="PF22666"/>
    </source>
</evidence>
<keyword evidence="3" id="KW-0326">Glycosidase</keyword>
<accession>A0ABT8G5P0</accession>
<feature type="domain" description="Glycoside hydrolase family 2 immunoglobulin-like beta-sandwich" evidence="4">
    <location>
        <begin position="161"/>
        <end position="262"/>
    </location>
</feature>
<name>A0ABT8G5P0_9MICO</name>
<dbReference type="Gene3D" id="3.20.20.80">
    <property type="entry name" value="Glycosidases"/>
    <property type="match status" value="1"/>
</dbReference>
<dbReference type="Pfam" id="PF02836">
    <property type="entry name" value="Glyco_hydro_2_C"/>
    <property type="match status" value="1"/>
</dbReference>
<feature type="domain" description="Glycoside hydrolase family 2 catalytic" evidence="5">
    <location>
        <begin position="271"/>
        <end position="423"/>
    </location>
</feature>
<dbReference type="SUPFAM" id="SSF51445">
    <property type="entry name" value="(Trans)glycosidases"/>
    <property type="match status" value="1"/>
</dbReference>
<evidence type="ECO:0000259" key="5">
    <source>
        <dbReference type="Pfam" id="PF02836"/>
    </source>
</evidence>
<reference evidence="9" key="1">
    <citation type="submission" date="2023-06" db="EMBL/GenBank/DDBJ databases">
        <title>Sysu t00192.</title>
        <authorList>
            <person name="Gao L."/>
            <person name="Fang B.-Z."/>
            <person name="Li W.-J."/>
        </authorList>
    </citation>
    <scope>NUCLEOTIDE SEQUENCE</scope>
    <source>
        <strain evidence="9">SYSU T00192</strain>
    </source>
</reference>
<keyword evidence="2 9" id="KW-0378">Hydrolase</keyword>
<dbReference type="InterPro" id="IPR040605">
    <property type="entry name" value="Glyco_hydro2_dom5"/>
</dbReference>
<dbReference type="InterPro" id="IPR054593">
    <property type="entry name" value="Beta-mannosidase-like_N2"/>
</dbReference>
<dbReference type="SUPFAM" id="SSF49303">
    <property type="entry name" value="beta-Galactosidase/glucuronidase domain"/>
    <property type="match status" value="1"/>
</dbReference>
<evidence type="ECO:0000259" key="7">
    <source>
        <dbReference type="Pfam" id="PF18565"/>
    </source>
</evidence>
<sequence length="827" mass="89790">MSIIPINDEWTYRRPSGPFAAFDGGPEVLGTARLPHDALRDEERTPDAPARGAGAYYPSAAYTYTRTLDVPEAWEGRTVQLEVQGAYRRAQVFLNDELAGVRADGYTRFFVDLTPFLRYGTANDLRIEVRSGEDSRWYSGAGLHRPVILHVDEPVRIVADGVRIVTERIEDDQAVVSVVTSVVNETRATRTVRVHTGVADASGIPVEQESTPLTLAPGEQADARQVLYIADPALWGPDSPALYTAAVALDDEEPVLTSFGIRTVTVDPRKGLRINGEEVLMRGACIHHDNGPLGGAAIGRAEERRIELLKEAGFNAIRAAHNPLSPAMLDACDRLGMLVMDEAFDMWTRFKTPYDYAADFPTWWEADLEALVAKDRNHPSVIMYSIGNEIVEVGTPHGARWARRLADKVRALDPTRPVTNGVNALLAVIDEMPRIVEELGGLNALMADKNAMATVGATDTATARIEESSAAVDVLGLNYAEKRYAQDRQAFPHRVLVGSETFGPEIGRLWPMVKDSPNVIGDFTWTGWDYLGEVGIGSTMYQGDDKASGKLEREFPYLTAWCADIDLTGHRRPLSYYREIVFGLRTEPYIAVRRPEFHGVEILNPSMWAWSDSVSSWTWHGYEGRPATVEVYADADEVALELDGTEIARAAVGTDKPMLAVLETTYRPGTLVAIAYRDGAETGRTSLATAGEALLTASADATRLVDDDDALSYVAIELRDAAGALVTDADREVTVEVTGAAVLAGMCSANPSTVEHFDASTWRTFDGRALAVVRPAGTGAATVTVTAEGFAPVVIDLTVVDAGCDDVPLTVQGLEPVDLALEAASRA</sequence>
<feature type="domain" description="Glycoside hydrolase family 2" evidence="7">
    <location>
        <begin position="695"/>
        <end position="793"/>
    </location>
</feature>
<evidence type="ECO:0000256" key="1">
    <source>
        <dbReference type="ARBA" id="ARBA00007401"/>
    </source>
</evidence>
<dbReference type="Pfam" id="PF18565">
    <property type="entry name" value="Glyco_hydro2_C5"/>
    <property type="match status" value="1"/>
</dbReference>
<dbReference type="InterPro" id="IPR006103">
    <property type="entry name" value="Glyco_hydro_2_cat"/>
</dbReference>